<proteinExistence type="inferred from homology"/>
<gene>
    <name evidence="8" type="ORF">K431DRAFT_282773</name>
</gene>
<dbReference type="OrthoDB" id="1421013at2759"/>
<evidence type="ECO:0000256" key="6">
    <source>
        <dbReference type="RuleBase" id="RU368003"/>
    </source>
</evidence>
<comment type="similarity">
    <text evidence="2 6">Belongs to the C1D family.</text>
</comment>
<comment type="function">
    <text evidence="6">Required for exosome-dependent processing of pre-rRNA and small nucleolar RNA (snRNA) precursors. Involved in processing of 35S pre-rRNA at the A0, A1 and A2 sites.</text>
</comment>
<dbReference type="GO" id="GO:0000460">
    <property type="term" value="P:maturation of 5.8S rRNA"/>
    <property type="evidence" value="ECO:0007669"/>
    <property type="project" value="TreeGrafter"/>
</dbReference>
<dbReference type="PANTHER" id="PTHR15341">
    <property type="entry name" value="SUN-COR STEROID HORMONE RECEPTOR CO-REPRESSOR"/>
    <property type="match status" value="1"/>
</dbReference>
<dbReference type="AlphaFoldDB" id="A0A9P4UT25"/>
<dbReference type="InterPro" id="IPR011082">
    <property type="entry name" value="Exosome-assoc_fac/DNA_repair"/>
</dbReference>
<evidence type="ECO:0000256" key="1">
    <source>
        <dbReference type="ARBA" id="ARBA00004123"/>
    </source>
</evidence>
<name>A0A9P4UT25_9PEZI</name>
<keyword evidence="5 6" id="KW-0539">Nucleus</keyword>
<evidence type="ECO:0000256" key="2">
    <source>
        <dbReference type="ARBA" id="ARBA00009154"/>
    </source>
</evidence>
<dbReference type="GO" id="GO:0003723">
    <property type="term" value="F:RNA binding"/>
    <property type="evidence" value="ECO:0007669"/>
    <property type="project" value="UniProtKB-UniRule"/>
</dbReference>
<evidence type="ECO:0000313" key="8">
    <source>
        <dbReference type="EMBL" id="KAF2723675.1"/>
    </source>
</evidence>
<reference evidence="8" key="1">
    <citation type="journal article" date="2020" name="Stud. Mycol.">
        <title>101 Dothideomycetes genomes: a test case for predicting lifestyles and emergence of pathogens.</title>
        <authorList>
            <person name="Haridas S."/>
            <person name="Albert R."/>
            <person name="Binder M."/>
            <person name="Bloem J."/>
            <person name="Labutti K."/>
            <person name="Salamov A."/>
            <person name="Andreopoulos B."/>
            <person name="Baker S."/>
            <person name="Barry K."/>
            <person name="Bills G."/>
            <person name="Bluhm B."/>
            <person name="Cannon C."/>
            <person name="Castanera R."/>
            <person name="Culley D."/>
            <person name="Daum C."/>
            <person name="Ezra D."/>
            <person name="Gonzalez J."/>
            <person name="Henrissat B."/>
            <person name="Kuo A."/>
            <person name="Liang C."/>
            <person name="Lipzen A."/>
            <person name="Lutzoni F."/>
            <person name="Magnuson J."/>
            <person name="Mondo S."/>
            <person name="Nolan M."/>
            <person name="Ohm R."/>
            <person name="Pangilinan J."/>
            <person name="Park H.-J."/>
            <person name="Ramirez L."/>
            <person name="Alfaro M."/>
            <person name="Sun H."/>
            <person name="Tritt A."/>
            <person name="Yoshinaga Y."/>
            <person name="Zwiers L.-H."/>
            <person name="Turgeon B."/>
            <person name="Goodwin S."/>
            <person name="Spatafora J."/>
            <person name="Crous P."/>
            <person name="Grigoriev I."/>
        </authorList>
    </citation>
    <scope>NUCLEOTIDE SEQUENCE</scope>
    <source>
        <strain evidence="8">CBS 116435</strain>
    </source>
</reference>
<sequence length="285" mass="31202">MDTEDILEQVSELTGNIDDLERSLQPLLAQTLSASTSKLPLLDKAKLYVLATYALDSILFSALRLNGTDTKSHPVFLEINRVKEYFGKIKSAETTGSRPNARLDKDAAARFVRAGLSGNDRYDIERRERVEKEKAGAKRKLEEIATGTHTRFDGAARRIKAAEDGGAGIQEEGQQSTVTPQTQAPTEAESQSVHLTKEQKKELKRQRRMEKKLARLSPAVGVGQEEYIGAGRPEATAQTQGTQQQSNPAGTRSGRATFEALLKGPLPQAEDTESRSKKRKGRGGA</sequence>
<dbReference type="Pfam" id="PF04000">
    <property type="entry name" value="Sas10_Utp3"/>
    <property type="match status" value="1"/>
</dbReference>
<feature type="compositionally biased region" description="Low complexity" evidence="7">
    <location>
        <begin position="235"/>
        <end position="245"/>
    </location>
</feature>
<evidence type="ECO:0000256" key="7">
    <source>
        <dbReference type="SAM" id="MobiDB-lite"/>
    </source>
</evidence>
<dbReference type="GO" id="GO:0003677">
    <property type="term" value="F:DNA binding"/>
    <property type="evidence" value="ECO:0007669"/>
    <property type="project" value="TreeGrafter"/>
</dbReference>
<evidence type="ECO:0000256" key="4">
    <source>
        <dbReference type="ARBA" id="ARBA00022884"/>
    </source>
</evidence>
<dbReference type="GO" id="GO:0010468">
    <property type="term" value="P:regulation of gene expression"/>
    <property type="evidence" value="ECO:0007669"/>
    <property type="project" value="TreeGrafter"/>
</dbReference>
<keyword evidence="3 6" id="KW-0698">rRNA processing</keyword>
<feature type="compositionally biased region" description="Basic residues" evidence="7">
    <location>
        <begin position="276"/>
        <end position="285"/>
    </location>
</feature>
<evidence type="ECO:0000256" key="3">
    <source>
        <dbReference type="ARBA" id="ARBA00022552"/>
    </source>
</evidence>
<organism evidence="8 9">
    <name type="scientific">Polychaeton citri CBS 116435</name>
    <dbReference type="NCBI Taxonomy" id="1314669"/>
    <lineage>
        <taxon>Eukaryota</taxon>
        <taxon>Fungi</taxon>
        <taxon>Dikarya</taxon>
        <taxon>Ascomycota</taxon>
        <taxon>Pezizomycotina</taxon>
        <taxon>Dothideomycetes</taxon>
        <taxon>Dothideomycetidae</taxon>
        <taxon>Capnodiales</taxon>
        <taxon>Capnodiaceae</taxon>
        <taxon>Polychaeton</taxon>
    </lineage>
</organism>
<feature type="compositionally biased region" description="Polar residues" evidence="7">
    <location>
        <begin position="172"/>
        <end position="194"/>
    </location>
</feature>
<accession>A0A9P4UT25</accession>
<dbReference type="PANTHER" id="PTHR15341:SF3">
    <property type="entry name" value="NUCLEAR NUCLEIC ACID-BINDING PROTEIN C1D"/>
    <property type="match status" value="1"/>
</dbReference>
<dbReference type="InterPro" id="IPR007146">
    <property type="entry name" value="Sas10/Utp3/C1D"/>
</dbReference>
<dbReference type="Proteomes" id="UP000799441">
    <property type="component" value="Unassembled WGS sequence"/>
</dbReference>
<dbReference type="GO" id="GO:0005730">
    <property type="term" value="C:nucleolus"/>
    <property type="evidence" value="ECO:0007669"/>
    <property type="project" value="TreeGrafter"/>
</dbReference>
<evidence type="ECO:0000256" key="5">
    <source>
        <dbReference type="ARBA" id="ARBA00023242"/>
    </source>
</evidence>
<comment type="caution">
    <text evidence="8">The sequence shown here is derived from an EMBL/GenBank/DDBJ whole genome shotgun (WGS) entry which is preliminary data.</text>
</comment>
<feature type="region of interest" description="Disordered" evidence="7">
    <location>
        <begin position="164"/>
        <end position="285"/>
    </location>
</feature>
<comment type="subcellular location">
    <subcellularLocation>
        <location evidence="1 6">Nucleus</location>
    </subcellularLocation>
</comment>
<evidence type="ECO:0000313" key="9">
    <source>
        <dbReference type="Proteomes" id="UP000799441"/>
    </source>
</evidence>
<dbReference type="GO" id="GO:0000178">
    <property type="term" value="C:exosome (RNase complex)"/>
    <property type="evidence" value="ECO:0007669"/>
    <property type="project" value="TreeGrafter"/>
</dbReference>
<dbReference type="EMBL" id="MU003775">
    <property type="protein sequence ID" value="KAF2723675.1"/>
    <property type="molecule type" value="Genomic_DNA"/>
</dbReference>
<keyword evidence="4 6" id="KW-0694">RNA-binding</keyword>
<keyword evidence="9" id="KW-1185">Reference proteome</keyword>
<protein>
    <recommendedName>
        <fullName evidence="6">Exosome complex protein</fullName>
    </recommendedName>
</protein>